<keyword evidence="2" id="KW-1185">Reference proteome</keyword>
<organism evidence="1 2">
    <name type="scientific">Vigna angularis var. angularis</name>
    <dbReference type="NCBI Taxonomy" id="157739"/>
    <lineage>
        <taxon>Eukaryota</taxon>
        <taxon>Viridiplantae</taxon>
        <taxon>Streptophyta</taxon>
        <taxon>Embryophyta</taxon>
        <taxon>Tracheophyta</taxon>
        <taxon>Spermatophyta</taxon>
        <taxon>Magnoliopsida</taxon>
        <taxon>eudicotyledons</taxon>
        <taxon>Gunneridae</taxon>
        <taxon>Pentapetalae</taxon>
        <taxon>rosids</taxon>
        <taxon>fabids</taxon>
        <taxon>Fabales</taxon>
        <taxon>Fabaceae</taxon>
        <taxon>Papilionoideae</taxon>
        <taxon>50 kb inversion clade</taxon>
        <taxon>NPAAA clade</taxon>
        <taxon>indigoferoid/millettioid clade</taxon>
        <taxon>Phaseoleae</taxon>
        <taxon>Vigna</taxon>
    </lineage>
</organism>
<reference evidence="1 2" key="1">
    <citation type="journal article" date="2015" name="Sci. Rep.">
        <title>The power of single molecule real-time sequencing technology in the de novo assembly of a eukaryotic genome.</title>
        <authorList>
            <person name="Sakai H."/>
            <person name="Naito K."/>
            <person name="Ogiso-Tanaka E."/>
            <person name="Takahashi Y."/>
            <person name="Iseki K."/>
            <person name="Muto C."/>
            <person name="Satou K."/>
            <person name="Teruya K."/>
            <person name="Shiroma A."/>
            <person name="Shimoji M."/>
            <person name="Hirano T."/>
            <person name="Itoh T."/>
            <person name="Kaga A."/>
            <person name="Tomooka N."/>
        </authorList>
    </citation>
    <scope>NUCLEOTIDE SEQUENCE [LARGE SCALE GENOMIC DNA]</scope>
    <source>
        <strain evidence="2">cv. Shumari</strain>
    </source>
</reference>
<accession>A0A0S3SWM1</accession>
<dbReference type="EMBL" id="AP015042">
    <property type="protein sequence ID" value="BAT97090.1"/>
    <property type="molecule type" value="Genomic_DNA"/>
</dbReference>
<protein>
    <submittedName>
        <fullName evidence="1">Uncharacterized protein</fullName>
    </submittedName>
</protein>
<name>A0A0S3SWM1_PHAAN</name>
<dbReference type="Proteomes" id="UP000291084">
    <property type="component" value="Chromosome 9"/>
</dbReference>
<proteinExistence type="predicted"/>
<gene>
    <name evidence="1" type="primary">Vigan.09G044300</name>
    <name evidence="1" type="ORF">VIGAN_09044300</name>
</gene>
<evidence type="ECO:0000313" key="1">
    <source>
        <dbReference type="EMBL" id="BAT97090.1"/>
    </source>
</evidence>
<dbReference type="AlphaFoldDB" id="A0A0S3SWM1"/>
<sequence>MHIMRKKGTTWLKAKWKSKLPKCCTATNYFGKTFVNKSGSHYIFLVHIKKSLHFNSYFSAKHIKGESSYIAFVRCEDKERATTLTGFLHFWYDMEHMRRGRGHIEGSNSRQPSIFFLFGKEGYHTVHKMKEFLASLLDAGRDV</sequence>
<evidence type="ECO:0000313" key="2">
    <source>
        <dbReference type="Proteomes" id="UP000291084"/>
    </source>
</evidence>